<dbReference type="Proteomes" id="UP000053328">
    <property type="component" value="Unassembled WGS sequence"/>
</dbReference>
<name>A0A0D2C793_9EURO</name>
<dbReference type="AlphaFoldDB" id="A0A0D2C793"/>
<protein>
    <recommendedName>
        <fullName evidence="3">Dienelactone hydrolase domain-containing protein</fullName>
    </recommendedName>
</protein>
<dbReference type="EMBL" id="KN847492">
    <property type="protein sequence ID" value="KIW19429.1"/>
    <property type="molecule type" value="Genomic_DNA"/>
</dbReference>
<dbReference type="HOGENOM" id="CLU_2171079_0_0_1"/>
<sequence>MSECCKTGFRWMGTPEGKETKVTFTNARLLADHYAKETDATVYLVDFFSGEVMTPDMMENLKKANAFSVRAFLGRHSKAVRGPKIFAAAKALKQELRYKTVGGIGFCYGG</sequence>
<dbReference type="VEuPathDB" id="FungiDB:PV08_00001"/>
<evidence type="ECO:0000313" key="1">
    <source>
        <dbReference type="EMBL" id="KIW19429.1"/>
    </source>
</evidence>
<dbReference type="STRING" id="91928.A0A0D2C793"/>
<keyword evidence="2" id="KW-1185">Reference proteome</keyword>
<dbReference type="GeneID" id="27327084"/>
<evidence type="ECO:0000313" key="2">
    <source>
        <dbReference type="Proteomes" id="UP000053328"/>
    </source>
</evidence>
<accession>A0A0D2C793</accession>
<evidence type="ECO:0008006" key="3">
    <source>
        <dbReference type="Google" id="ProtNLM"/>
    </source>
</evidence>
<dbReference type="RefSeq" id="XP_016239645.1">
    <property type="nucleotide sequence ID" value="XM_016374369.1"/>
</dbReference>
<gene>
    <name evidence="1" type="ORF">PV08_00001</name>
</gene>
<proteinExistence type="predicted"/>
<organism evidence="1 2">
    <name type="scientific">Exophiala spinifera</name>
    <dbReference type="NCBI Taxonomy" id="91928"/>
    <lineage>
        <taxon>Eukaryota</taxon>
        <taxon>Fungi</taxon>
        <taxon>Dikarya</taxon>
        <taxon>Ascomycota</taxon>
        <taxon>Pezizomycotina</taxon>
        <taxon>Eurotiomycetes</taxon>
        <taxon>Chaetothyriomycetidae</taxon>
        <taxon>Chaetothyriales</taxon>
        <taxon>Herpotrichiellaceae</taxon>
        <taxon>Exophiala</taxon>
    </lineage>
</organism>
<reference evidence="1 2" key="1">
    <citation type="submission" date="2015-01" db="EMBL/GenBank/DDBJ databases">
        <title>The Genome Sequence of Exophiala spinifera CBS89968.</title>
        <authorList>
            <consortium name="The Broad Institute Genomics Platform"/>
            <person name="Cuomo C."/>
            <person name="de Hoog S."/>
            <person name="Gorbushina A."/>
            <person name="Stielow B."/>
            <person name="Teixiera M."/>
            <person name="Abouelleil A."/>
            <person name="Chapman S.B."/>
            <person name="Priest M."/>
            <person name="Young S.K."/>
            <person name="Wortman J."/>
            <person name="Nusbaum C."/>
            <person name="Birren B."/>
        </authorList>
    </citation>
    <scope>NUCLEOTIDE SEQUENCE [LARGE SCALE GENOMIC DNA]</scope>
    <source>
        <strain evidence="1 2">CBS 89968</strain>
    </source>
</reference>
<dbReference type="OrthoDB" id="10019231at2759"/>